<dbReference type="NCBIfam" id="NF003465">
    <property type="entry name" value="PRK05089.1"/>
    <property type="match status" value="1"/>
</dbReference>
<evidence type="ECO:0000256" key="2">
    <source>
        <dbReference type="ARBA" id="ARBA00004382"/>
    </source>
</evidence>
<proteinExistence type="inferred from homology"/>
<dbReference type="OrthoDB" id="9804841at2"/>
<evidence type="ECO:0000256" key="10">
    <source>
        <dbReference type="HAMAP-Rule" id="MF_00155"/>
    </source>
</evidence>
<evidence type="ECO:0000256" key="9">
    <source>
        <dbReference type="ARBA" id="ARBA00023136"/>
    </source>
</evidence>
<dbReference type="Pfam" id="PF04442">
    <property type="entry name" value="CtaG_Cox11"/>
    <property type="match status" value="1"/>
</dbReference>
<keyword evidence="10" id="KW-1003">Cell membrane</keyword>
<evidence type="ECO:0000256" key="3">
    <source>
        <dbReference type="ARBA" id="ARBA00009620"/>
    </source>
</evidence>
<evidence type="ECO:0000256" key="1">
    <source>
        <dbReference type="ARBA" id="ARBA00004007"/>
    </source>
</evidence>
<evidence type="ECO:0000256" key="7">
    <source>
        <dbReference type="ARBA" id="ARBA00022989"/>
    </source>
</evidence>
<sequence>MPAQAPRPNPARQARTTLLACLGLVAFMVGLSFAFVPLYNLFCKATGYDGTPLVGSAPTGPASDARMTVHFDTNVQAGLPWRFVAETPRVEARLGETQTVFFRVTNTATVPTTGIAAFNVQPALMGGFFVKIQCFCFNEQTLQPGETMDFPVVFYIEPAARTDPNTAAYSEMTLSYSYFASKNGQPTAALATPAGTTRAN</sequence>
<dbReference type="GO" id="GO:0005886">
    <property type="term" value="C:plasma membrane"/>
    <property type="evidence" value="ECO:0007669"/>
    <property type="project" value="UniProtKB-SubCell"/>
</dbReference>
<comment type="similarity">
    <text evidence="3 10">Belongs to the COX11/CtaG family.</text>
</comment>
<evidence type="ECO:0000256" key="8">
    <source>
        <dbReference type="ARBA" id="ARBA00023008"/>
    </source>
</evidence>
<dbReference type="AlphaFoldDB" id="A0A437P377"/>
<keyword evidence="6 10" id="KW-0735">Signal-anchor</keyword>
<dbReference type="Gene3D" id="2.60.370.10">
    <property type="entry name" value="Ctag/Cox11"/>
    <property type="match status" value="1"/>
</dbReference>
<dbReference type="InterPro" id="IPR023471">
    <property type="entry name" value="CtaG/Cox11_dom_sf"/>
</dbReference>
<keyword evidence="5 10" id="KW-0812">Transmembrane</keyword>
<comment type="caution">
    <text evidence="11">The sequence shown here is derived from an EMBL/GenBank/DDBJ whole genome shotgun (WGS) entry which is preliminary data.</text>
</comment>
<dbReference type="RefSeq" id="WP_127731032.1">
    <property type="nucleotide sequence ID" value="NZ_SACP01000015.1"/>
</dbReference>
<dbReference type="HAMAP" id="MF_00155">
    <property type="entry name" value="CtaG"/>
    <property type="match status" value="1"/>
</dbReference>
<dbReference type="GO" id="GO:0008535">
    <property type="term" value="P:respiratory chain complex IV assembly"/>
    <property type="evidence" value="ECO:0007669"/>
    <property type="project" value="UniProtKB-UniRule"/>
</dbReference>
<dbReference type="PANTHER" id="PTHR21320">
    <property type="entry name" value="CYTOCHROME C OXIDASE ASSEMBLY PROTEIN COX11-RELATED"/>
    <property type="match status" value="1"/>
</dbReference>
<feature type="topological domain" description="Cytoplasmic" evidence="10">
    <location>
        <begin position="1"/>
        <end position="15"/>
    </location>
</feature>
<dbReference type="PIRSF" id="PIRSF005413">
    <property type="entry name" value="COX11"/>
    <property type="match status" value="1"/>
</dbReference>
<protein>
    <recommendedName>
        <fullName evidence="4 10">Cytochrome c oxidase assembly protein CtaG</fullName>
    </recommendedName>
</protein>
<comment type="function">
    <text evidence="1 10">Exerts its effect at some terminal stage of cytochrome c oxidase synthesis, probably by being involved in the insertion of the copper B into subunit I.</text>
</comment>
<keyword evidence="7 10" id="KW-1133">Transmembrane helix</keyword>
<dbReference type="Proteomes" id="UP000286997">
    <property type="component" value="Unassembled WGS sequence"/>
</dbReference>
<keyword evidence="8 10" id="KW-0186">Copper</keyword>
<evidence type="ECO:0000313" key="11">
    <source>
        <dbReference type="EMBL" id="RVU16666.1"/>
    </source>
</evidence>
<evidence type="ECO:0000256" key="4">
    <source>
        <dbReference type="ARBA" id="ARBA00015384"/>
    </source>
</evidence>
<dbReference type="SUPFAM" id="SSF110111">
    <property type="entry name" value="Ctag/Cox11"/>
    <property type="match status" value="1"/>
</dbReference>
<dbReference type="PANTHER" id="PTHR21320:SF3">
    <property type="entry name" value="CYTOCHROME C OXIDASE ASSEMBLY PROTEIN COX11, MITOCHONDRIAL-RELATED"/>
    <property type="match status" value="1"/>
</dbReference>
<comment type="subcellular location">
    <subcellularLocation>
        <location evidence="2 10">Cell inner membrane</location>
        <topology evidence="2 10">Single-pass type II membrane protein</topology>
        <orientation evidence="2 10">Periplasmic side</orientation>
    </subcellularLocation>
</comment>
<dbReference type="EMBL" id="SACP01000015">
    <property type="protein sequence ID" value="RVU16666.1"/>
    <property type="molecule type" value="Genomic_DNA"/>
</dbReference>
<evidence type="ECO:0000256" key="6">
    <source>
        <dbReference type="ARBA" id="ARBA00022968"/>
    </source>
</evidence>
<gene>
    <name evidence="10" type="primary">ctaG</name>
    <name evidence="11" type="ORF">EOE48_16470</name>
</gene>
<evidence type="ECO:0000313" key="12">
    <source>
        <dbReference type="Proteomes" id="UP000286997"/>
    </source>
</evidence>
<name>A0A437P377_9HYPH</name>
<evidence type="ECO:0000256" key="5">
    <source>
        <dbReference type="ARBA" id="ARBA00022692"/>
    </source>
</evidence>
<feature type="topological domain" description="Periplasmic" evidence="10">
    <location>
        <begin position="36"/>
        <end position="200"/>
    </location>
</feature>
<keyword evidence="10" id="KW-0997">Cell inner membrane</keyword>
<dbReference type="InterPro" id="IPR007533">
    <property type="entry name" value="Cyt_c_oxidase_assmbl_CtaG"/>
</dbReference>
<dbReference type="GO" id="GO:0005507">
    <property type="term" value="F:copper ion binding"/>
    <property type="evidence" value="ECO:0007669"/>
    <property type="project" value="InterPro"/>
</dbReference>
<keyword evidence="12" id="KW-1185">Reference proteome</keyword>
<accession>A0A437P377</accession>
<keyword evidence="9 10" id="KW-0472">Membrane</keyword>
<organism evidence="11 12">
    <name type="scientific">Methylobacterium oryzihabitans</name>
    <dbReference type="NCBI Taxonomy" id="2499852"/>
    <lineage>
        <taxon>Bacteria</taxon>
        <taxon>Pseudomonadati</taxon>
        <taxon>Pseudomonadota</taxon>
        <taxon>Alphaproteobacteria</taxon>
        <taxon>Hyphomicrobiales</taxon>
        <taxon>Methylobacteriaceae</taxon>
        <taxon>Methylobacterium</taxon>
    </lineage>
</organism>
<reference evidence="11 12" key="1">
    <citation type="submission" date="2019-01" db="EMBL/GenBank/DDBJ databases">
        <authorList>
            <person name="Chen W.-M."/>
        </authorList>
    </citation>
    <scope>NUCLEOTIDE SEQUENCE [LARGE SCALE GENOMIC DNA]</scope>
    <source>
        <strain evidence="11 12">TER-1</strain>
    </source>
</reference>